<dbReference type="InterPro" id="IPR027417">
    <property type="entry name" value="P-loop_NTPase"/>
</dbReference>
<comment type="similarity">
    <text evidence="1">Belongs to the disease resistance NB-LRR family.</text>
</comment>
<dbReference type="Gene3D" id="1.10.8.430">
    <property type="entry name" value="Helical domain of apoptotic protease-activating factors"/>
    <property type="match status" value="1"/>
</dbReference>
<evidence type="ECO:0000256" key="6">
    <source>
        <dbReference type="SAM" id="MobiDB-lite"/>
    </source>
</evidence>
<keyword evidence="4" id="KW-0067">ATP-binding</keyword>
<dbReference type="Gene3D" id="3.80.10.10">
    <property type="entry name" value="Ribonuclease Inhibitor"/>
    <property type="match status" value="2"/>
</dbReference>
<dbReference type="GO" id="GO:0005524">
    <property type="term" value="F:ATP binding"/>
    <property type="evidence" value="ECO:0007669"/>
    <property type="project" value="UniProtKB-KW"/>
</dbReference>
<dbReference type="OrthoDB" id="1302781at2759"/>
<evidence type="ECO:0000256" key="1">
    <source>
        <dbReference type="ARBA" id="ARBA00008894"/>
    </source>
</evidence>
<evidence type="ECO:0000256" key="2">
    <source>
        <dbReference type="ARBA" id="ARBA00022737"/>
    </source>
</evidence>
<keyword evidence="2" id="KW-0677">Repeat</keyword>
<dbReference type="InterPro" id="IPR032675">
    <property type="entry name" value="LRR_dom_sf"/>
</dbReference>
<evidence type="ECO:0000256" key="5">
    <source>
        <dbReference type="SAM" id="Coils"/>
    </source>
</evidence>
<dbReference type="FunFam" id="3.40.50.300:FF:001091">
    <property type="entry name" value="Probable disease resistance protein At1g61300"/>
    <property type="match status" value="1"/>
</dbReference>
<keyword evidence="4" id="KW-0547">Nucleotide-binding</keyword>
<dbReference type="PRINTS" id="PR00364">
    <property type="entry name" value="DISEASERSIST"/>
</dbReference>
<evidence type="ECO:0000256" key="4">
    <source>
        <dbReference type="ARBA" id="ARBA00022840"/>
    </source>
</evidence>
<proteinExistence type="inferred from homology"/>
<feature type="region of interest" description="Disordered" evidence="6">
    <location>
        <begin position="878"/>
        <end position="898"/>
    </location>
</feature>
<keyword evidence="5" id="KW-0175">Coiled coil</keyword>
<evidence type="ECO:0000313" key="8">
    <source>
        <dbReference type="EMBL" id="MQM13765.1"/>
    </source>
</evidence>
<dbReference type="GO" id="GO:0043531">
    <property type="term" value="F:ADP binding"/>
    <property type="evidence" value="ECO:0007669"/>
    <property type="project" value="InterPro"/>
</dbReference>
<evidence type="ECO:0000259" key="7">
    <source>
        <dbReference type="SMART" id="SM00382"/>
    </source>
</evidence>
<name>A0A843X5W1_COLES</name>
<dbReference type="InterPro" id="IPR055414">
    <property type="entry name" value="LRR_R13L4/SHOC2-like"/>
</dbReference>
<keyword evidence="3" id="KW-0611">Plant defense</keyword>
<evidence type="ECO:0000313" key="9">
    <source>
        <dbReference type="Proteomes" id="UP000652761"/>
    </source>
</evidence>
<comment type="caution">
    <text evidence="8">The sequence shown here is derived from an EMBL/GenBank/DDBJ whole genome shotgun (WGS) entry which is preliminary data.</text>
</comment>
<dbReference type="PANTHER" id="PTHR33463:SF204">
    <property type="entry name" value="NB-ARC DOMAIN-CONTAINING PROTEIN"/>
    <property type="match status" value="1"/>
</dbReference>
<gene>
    <name evidence="8" type="ORF">Taro_046693</name>
</gene>
<reference evidence="8" key="1">
    <citation type="submission" date="2017-07" db="EMBL/GenBank/DDBJ databases">
        <title>Taro Niue Genome Assembly and Annotation.</title>
        <authorList>
            <person name="Atibalentja N."/>
            <person name="Keating K."/>
            <person name="Fields C.J."/>
        </authorList>
    </citation>
    <scope>NUCLEOTIDE SEQUENCE</scope>
    <source>
        <strain evidence="8">Niue_2</strain>
        <tissue evidence="8">Leaf</tissue>
    </source>
</reference>
<organism evidence="8 9">
    <name type="scientific">Colocasia esculenta</name>
    <name type="common">Wild taro</name>
    <name type="synonym">Arum esculentum</name>
    <dbReference type="NCBI Taxonomy" id="4460"/>
    <lineage>
        <taxon>Eukaryota</taxon>
        <taxon>Viridiplantae</taxon>
        <taxon>Streptophyta</taxon>
        <taxon>Embryophyta</taxon>
        <taxon>Tracheophyta</taxon>
        <taxon>Spermatophyta</taxon>
        <taxon>Magnoliopsida</taxon>
        <taxon>Liliopsida</taxon>
        <taxon>Araceae</taxon>
        <taxon>Aroideae</taxon>
        <taxon>Colocasieae</taxon>
        <taxon>Colocasia</taxon>
    </lineage>
</organism>
<dbReference type="InterPro" id="IPR042197">
    <property type="entry name" value="Apaf_helical"/>
</dbReference>
<sequence length="898" mass="101594">MFEGSLRYLRNLATDRLVNLLNLEENAETLDREMKVVLQTRDDLMIKIRNLERKPRMKRTHRAQGWLDSVQALHDKLRHLQDSLARRSTVPERCSCGSLHSDCVLGGEVVLLLKRLREIQEQRGGLDGQLVDEAPPDPVVPIPCKSTWIVGGERTLSAITGYIGDERVGIIGIYGMGGIGKTTFLAEINNQFLAEGRSTDDFDVVIFVTVSKEVSVPKIQEDISLRLGYSRLDDGTGCRLPENRDDRRDTLFRALVQRKFLILLDDLWKKLDLESIGIPRPNTLIKDGSQKIVFTTRFEEVCADMDAQRSKVRVDFLDERESWELFCSKMDPRVDLENNLQIQPLAKQVVGKCGGLPLALITMGRAMSNATGVDYWVGEGFLDDEVPDSGSLLEARDKGESIIRKLRDACLLESGEDEDAKVKMHDVVREMSIWLTGGDFDGDQRFIVCGERGLTRLEEVRMWTDAKRISIMQEDVLGLPSPNSECPNLLTILISSKFPDLHQRLSLPPSLFESMPALRVLDLSGTSIEKLPGTVGLLVELRYLNLSLTSLKELPKELGKLVKLRKLDLRFTVELLKIPQEAILTLTRLQTLDLRDSGYRWDAGEGGMITYKDLERHLGRLEELSVMIRSLPCLVKVSYSRRLQECTREVKFQKIANLIMDHLTETLDRLDHLEILCIEECPELQMLKVDCDRQLRCLKELSLCGLGKLEDVMGVMKSTQRRGVGSSALYPPLFPLLRELEITSCHRLSNLRWAGLLPYLEVLNLSRCNGMEELLQNGGGQGDDDSHASSFPKLRKMVLRYLPALRSISKRALLFPSLKVLWVTCCPQLKRLWPVGADGHDQKIRKIEAEAKWWDALEWDDYDDSGVSRTKAALAPFFEPLPQSEPGPEPSTSKTKVD</sequence>
<dbReference type="PANTHER" id="PTHR33463">
    <property type="entry name" value="NB-ARC DOMAIN-CONTAINING PROTEIN-RELATED"/>
    <property type="match status" value="1"/>
</dbReference>
<dbReference type="GO" id="GO:0006952">
    <property type="term" value="P:defense response"/>
    <property type="evidence" value="ECO:0007669"/>
    <property type="project" value="UniProtKB-KW"/>
</dbReference>
<dbReference type="InterPro" id="IPR002182">
    <property type="entry name" value="NB-ARC"/>
</dbReference>
<dbReference type="InterPro" id="IPR050905">
    <property type="entry name" value="Plant_NBS-LRR"/>
</dbReference>
<keyword evidence="9" id="KW-1185">Reference proteome</keyword>
<feature type="domain" description="AAA+ ATPase" evidence="7">
    <location>
        <begin position="167"/>
        <end position="320"/>
    </location>
</feature>
<dbReference type="SMART" id="SM00382">
    <property type="entry name" value="AAA"/>
    <property type="match status" value="1"/>
</dbReference>
<dbReference type="Proteomes" id="UP000652761">
    <property type="component" value="Unassembled WGS sequence"/>
</dbReference>
<accession>A0A843X5W1</accession>
<dbReference type="SUPFAM" id="SSF52540">
    <property type="entry name" value="P-loop containing nucleoside triphosphate hydrolases"/>
    <property type="match status" value="1"/>
</dbReference>
<dbReference type="AlphaFoldDB" id="A0A843X5W1"/>
<feature type="coiled-coil region" evidence="5">
    <location>
        <begin position="20"/>
        <end position="54"/>
    </location>
</feature>
<dbReference type="InterPro" id="IPR003593">
    <property type="entry name" value="AAA+_ATPase"/>
</dbReference>
<dbReference type="EMBL" id="NMUH01005816">
    <property type="protein sequence ID" value="MQM13765.1"/>
    <property type="molecule type" value="Genomic_DNA"/>
</dbReference>
<dbReference type="SUPFAM" id="SSF52058">
    <property type="entry name" value="L domain-like"/>
    <property type="match status" value="1"/>
</dbReference>
<protein>
    <recommendedName>
        <fullName evidence="7">AAA+ ATPase domain-containing protein</fullName>
    </recommendedName>
</protein>
<dbReference type="Pfam" id="PF23598">
    <property type="entry name" value="LRR_14"/>
    <property type="match status" value="1"/>
</dbReference>
<dbReference type="Gene3D" id="3.40.50.300">
    <property type="entry name" value="P-loop containing nucleotide triphosphate hydrolases"/>
    <property type="match status" value="1"/>
</dbReference>
<evidence type="ECO:0000256" key="3">
    <source>
        <dbReference type="ARBA" id="ARBA00022821"/>
    </source>
</evidence>
<dbReference type="Pfam" id="PF00931">
    <property type="entry name" value="NB-ARC"/>
    <property type="match status" value="1"/>
</dbReference>